<gene>
    <name evidence="2" type="ORF">FN846DRAFT_957307</name>
</gene>
<evidence type="ECO:0000313" key="3">
    <source>
        <dbReference type="Proteomes" id="UP000326924"/>
    </source>
</evidence>
<feature type="transmembrane region" description="Helical" evidence="1">
    <location>
        <begin position="46"/>
        <end position="71"/>
    </location>
</feature>
<evidence type="ECO:0000256" key="1">
    <source>
        <dbReference type="SAM" id="Phobius"/>
    </source>
</evidence>
<accession>A0A5J5ER53</accession>
<keyword evidence="1" id="KW-0812">Transmembrane</keyword>
<evidence type="ECO:0000313" key="2">
    <source>
        <dbReference type="EMBL" id="KAA8901368.1"/>
    </source>
</evidence>
<organism evidence="2 3">
    <name type="scientific">Sphaerosporella brunnea</name>
    <dbReference type="NCBI Taxonomy" id="1250544"/>
    <lineage>
        <taxon>Eukaryota</taxon>
        <taxon>Fungi</taxon>
        <taxon>Dikarya</taxon>
        <taxon>Ascomycota</taxon>
        <taxon>Pezizomycotina</taxon>
        <taxon>Pezizomycetes</taxon>
        <taxon>Pezizales</taxon>
        <taxon>Pyronemataceae</taxon>
        <taxon>Sphaerosporella</taxon>
    </lineage>
</organism>
<dbReference type="InParanoid" id="A0A5J5ER53"/>
<dbReference type="AlphaFoldDB" id="A0A5J5ER53"/>
<sequence>MLRSCSLSPFFFCFFFFFLFFFLFFFFFFSSFMFAHQVDSLFDTQIILYLLDNIRTCIYLLLSLCSCTAHVRASLTMPPRAHLASLGLVKKSKYETQAENRAGNQCS</sequence>
<keyword evidence="1" id="KW-1133">Transmembrane helix</keyword>
<protein>
    <submittedName>
        <fullName evidence="2">Uncharacterized protein</fullName>
    </submittedName>
</protein>
<name>A0A5J5ER53_9PEZI</name>
<dbReference type="Proteomes" id="UP000326924">
    <property type="component" value="Unassembled WGS sequence"/>
</dbReference>
<reference evidence="2 3" key="1">
    <citation type="submission" date="2019-09" db="EMBL/GenBank/DDBJ databases">
        <title>Draft genome of the ectomycorrhizal ascomycete Sphaerosporella brunnea.</title>
        <authorList>
            <consortium name="DOE Joint Genome Institute"/>
            <person name="Benucci G.M."/>
            <person name="Marozzi G."/>
            <person name="Antonielli L."/>
            <person name="Sanchez S."/>
            <person name="Marco P."/>
            <person name="Wang X."/>
            <person name="Falini L.B."/>
            <person name="Barry K."/>
            <person name="Haridas S."/>
            <person name="Lipzen A."/>
            <person name="Labutti K."/>
            <person name="Grigoriev I.V."/>
            <person name="Murat C."/>
            <person name="Martin F."/>
            <person name="Albertini E."/>
            <person name="Donnini D."/>
            <person name="Bonito G."/>
        </authorList>
    </citation>
    <scope>NUCLEOTIDE SEQUENCE [LARGE SCALE GENOMIC DNA]</scope>
    <source>
        <strain evidence="2 3">Sb_GMNB300</strain>
    </source>
</reference>
<proteinExistence type="predicted"/>
<comment type="caution">
    <text evidence="2">The sequence shown here is derived from an EMBL/GenBank/DDBJ whole genome shotgun (WGS) entry which is preliminary data.</text>
</comment>
<keyword evidence="3" id="KW-1185">Reference proteome</keyword>
<dbReference type="EMBL" id="VXIS01000145">
    <property type="protein sequence ID" value="KAA8901368.1"/>
    <property type="molecule type" value="Genomic_DNA"/>
</dbReference>
<feature type="transmembrane region" description="Helical" evidence="1">
    <location>
        <begin position="12"/>
        <end position="34"/>
    </location>
</feature>
<keyword evidence="1" id="KW-0472">Membrane</keyword>